<dbReference type="InterPro" id="IPR046335">
    <property type="entry name" value="LacI/GalR-like_sensor"/>
</dbReference>
<dbReference type="InterPro" id="IPR028082">
    <property type="entry name" value="Peripla_BP_I"/>
</dbReference>
<dbReference type="PROSITE" id="PS50932">
    <property type="entry name" value="HTH_LACI_2"/>
    <property type="match status" value="1"/>
</dbReference>
<keyword evidence="6" id="KW-1185">Reference proteome</keyword>
<dbReference type="GO" id="GO:0003700">
    <property type="term" value="F:DNA-binding transcription factor activity"/>
    <property type="evidence" value="ECO:0007669"/>
    <property type="project" value="TreeGrafter"/>
</dbReference>
<dbReference type="Pfam" id="PF13377">
    <property type="entry name" value="Peripla_BP_3"/>
    <property type="match status" value="1"/>
</dbReference>
<keyword evidence="2" id="KW-0238">DNA-binding</keyword>
<reference evidence="5 6" key="1">
    <citation type="submission" date="2020-02" db="EMBL/GenBank/DDBJ databases">
        <title>Whole-genome analyses of novel actinobacteria.</title>
        <authorList>
            <person name="Sahin N."/>
        </authorList>
    </citation>
    <scope>NUCLEOTIDE SEQUENCE [LARGE SCALE GENOMIC DNA]</scope>
    <source>
        <strain evidence="5 6">A7024</strain>
    </source>
</reference>
<dbReference type="SMART" id="SM00354">
    <property type="entry name" value="HTH_LACI"/>
    <property type="match status" value="1"/>
</dbReference>
<dbReference type="InterPro" id="IPR000843">
    <property type="entry name" value="HTH_LacI"/>
</dbReference>
<dbReference type="SUPFAM" id="SSF53822">
    <property type="entry name" value="Periplasmic binding protein-like I"/>
    <property type="match status" value="1"/>
</dbReference>
<sequence length="337" mass="36240">MKRVRPTARDVAELAGVSVATVSHVVNGRGGRFGADTRDRVLAAVSELGYAPNSSARGLRRQRTDQVALLVGSIGVPANDRLTAQLHEAADAAGYGVLTLLVDSELRARHALDLLHRGIADGAVISDPYHCLDDDRLASLAHHLSMVVMDNTVAPDGFDVLRMRELAACAEGLDQLIGGRRRRVAFIGHHSDLLDTGRPSERYTAYTQALERHGLERDERLVVSGADDRSLSYWAMTGLLQLADPPDAVFCASDRAAVSAIWAIRDAGMSVPSDVAVLGAGNIKEGLITRPALSTVGLPHLDFGEVVRLLFERLAALEPLPGREVVKEWAFIPRGST</sequence>
<dbReference type="SUPFAM" id="SSF47413">
    <property type="entry name" value="lambda repressor-like DNA-binding domains"/>
    <property type="match status" value="1"/>
</dbReference>
<gene>
    <name evidence="5" type="ORF">G5C51_06610</name>
</gene>
<evidence type="ECO:0000313" key="5">
    <source>
        <dbReference type="EMBL" id="NGN63577.1"/>
    </source>
</evidence>
<dbReference type="Gene3D" id="3.40.50.2300">
    <property type="match status" value="2"/>
</dbReference>
<dbReference type="PANTHER" id="PTHR30146">
    <property type="entry name" value="LACI-RELATED TRANSCRIPTIONAL REPRESSOR"/>
    <property type="match status" value="1"/>
</dbReference>
<organism evidence="5 6">
    <name type="scientific">Streptomyces coryli</name>
    <dbReference type="NCBI Taxonomy" id="1128680"/>
    <lineage>
        <taxon>Bacteria</taxon>
        <taxon>Bacillati</taxon>
        <taxon>Actinomycetota</taxon>
        <taxon>Actinomycetes</taxon>
        <taxon>Kitasatosporales</taxon>
        <taxon>Streptomycetaceae</taxon>
        <taxon>Streptomyces</taxon>
    </lineage>
</organism>
<keyword evidence="3" id="KW-0804">Transcription</keyword>
<dbReference type="GO" id="GO:0000976">
    <property type="term" value="F:transcription cis-regulatory region binding"/>
    <property type="evidence" value="ECO:0007669"/>
    <property type="project" value="TreeGrafter"/>
</dbReference>
<dbReference type="Pfam" id="PF00356">
    <property type="entry name" value="LacI"/>
    <property type="match status" value="1"/>
</dbReference>
<evidence type="ECO:0000313" key="6">
    <source>
        <dbReference type="Proteomes" id="UP000481583"/>
    </source>
</evidence>
<dbReference type="CDD" id="cd06267">
    <property type="entry name" value="PBP1_LacI_sugar_binding-like"/>
    <property type="match status" value="1"/>
</dbReference>
<dbReference type="Proteomes" id="UP000481583">
    <property type="component" value="Unassembled WGS sequence"/>
</dbReference>
<evidence type="ECO:0000256" key="3">
    <source>
        <dbReference type="ARBA" id="ARBA00023163"/>
    </source>
</evidence>
<accession>A0A6G4TX06</accession>
<dbReference type="Gene3D" id="1.10.260.40">
    <property type="entry name" value="lambda repressor-like DNA-binding domains"/>
    <property type="match status" value="1"/>
</dbReference>
<evidence type="ECO:0000256" key="1">
    <source>
        <dbReference type="ARBA" id="ARBA00023015"/>
    </source>
</evidence>
<dbReference type="PRINTS" id="PR00036">
    <property type="entry name" value="HTHLACI"/>
</dbReference>
<dbReference type="CDD" id="cd01392">
    <property type="entry name" value="HTH_LacI"/>
    <property type="match status" value="1"/>
</dbReference>
<protein>
    <submittedName>
        <fullName evidence="5">LacI family transcriptional regulator</fullName>
    </submittedName>
</protein>
<name>A0A6G4TX06_9ACTN</name>
<dbReference type="InterPro" id="IPR010982">
    <property type="entry name" value="Lambda_DNA-bd_dom_sf"/>
</dbReference>
<evidence type="ECO:0000259" key="4">
    <source>
        <dbReference type="PROSITE" id="PS50932"/>
    </source>
</evidence>
<feature type="domain" description="HTH lacI-type" evidence="4">
    <location>
        <begin position="6"/>
        <end position="61"/>
    </location>
</feature>
<dbReference type="PANTHER" id="PTHR30146:SF155">
    <property type="entry name" value="ALANINE RACEMASE"/>
    <property type="match status" value="1"/>
</dbReference>
<evidence type="ECO:0000256" key="2">
    <source>
        <dbReference type="ARBA" id="ARBA00023125"/>
    </source>
</evidence>
<keyword evidence="1" id="KW-0805">Transcription regulation</keyword>
<dbReference type="EMBL" id="JAAKZV010000017">
    <property type="protein sequence ID" value="NGN63577.1"/>
    <property type="molecule type" value="Genomic_DNA"/>
</dbReference>
<dbReference type="AlphaFoldDB" id="A0A6G4TX06"/>
<comment type="caution">
    <text evidence="5">The sequence shown here is derived from an EMBL/GenBank/DDBJ whole genome shotgun (WGS) entry which is preliminary data.</text>
</comment>
<dbReference type="RefSeq" id="WP_165233224.1">
    <property type="nucleotide sequence ID" value="NZ_JAAKZV010000017.1"/>
</dbReference>
<proteinExistence type="predicted"/>